<dbReference type="EMBL" id="MGKO01000015">
    <property type="protein sequence ID" value="OGN27180.1"/>
    <property type="molecule type" value="Genomic_DNA"/>
</dbReference>
<dbReference type="PANTHER" id="PTHR43327:SF10">
    <property type="entry name" value="STOMATIN-LIKE PROTEIN 2, MITOCHONDRIAL"/>
    <property type="match status" value="1"/>
</dbReference>
<protein>
    <submittedName>
        <fullName evidence="3">Protease</fullName>
    </submittedName>
</protein>
<evidence type="ECO:0000313" key="3">
    <source>
        <dbReference type="EMBL" id="OGN27180.1"/>
    </source>
</evidence>
<keyword evidence="3" id="KW-0378">Hydrolase</keyword>
<dbReference type="SUPFAM" id="SSF117892">
    <property type="entry name" value="Band 7/SPFH domain"/>
    <property type="match status" value="1"/>
</dbReference>
<dbReference type="PRINTS" id="PR00721">
    <property type="entry name" value="STOMATIN"/>
</dbReference>
<dbReference type="PANTHER" id="PTHR43327">
    <property type="entry name" value="STOMATIN-LIKE PROTEIN 2, MITOCHONDRIAL"/>
    <property type="match status" value="1"/>
</dbReference>
<evidence type="ECO:0000313" key="4">
    <source>
        <dbReference type="Proteomes" id="UP000178444"/>
    </source>
</evidence>
<gene>
    <name evidence="3" type="ORF">A2941_03320</name>
</gene>
<accession>A0A1F8GQC7</accession>
<dbReference type="InterPro" id="IPR001107">
    <property type="entry name" value="Band_7"/>
</dbReference>
<dbReference type="InterPro" id="IPR050710">
    <property type="entry name" value="Band7/mec-2_domain"/>
</dbReference>
<dbReference type="GO" id="GO:0006508">
    <property type="term" value="P:proteolysis"/>
    <property type="evidence" value="ECO:0007669"/>
    <property type="project" value="UniProtKB-KW"/>
</dbReference>
<keyword evidence="1" id="KW-0472">Membrane</keyword>
<reference evidence="3 4" key="1">
    <citation type="journal article" date="2016" name="Nat. Commun.">
        <title>Thousands of microbial genomes shed light on interconnected biogeochemical processes in an aquifer system.</title>
        <authorList>
            <person name="Anantharaman K."/>
            <person name="Brown C.T."/>
            <person name="Hug L.A."/>
            <person name="Sharon I."/>
            <person name="Castelle C.J."/>
            <person name="Probst A.J."/>
            <person name="Thomas B.C."/>
            <person name="Singh A."/>
            <person name="Wilkins M.J."/>
            <person name="Karaoz U."/>
            <person name="Brodie E.L."/>
            <person name="Williams K.H."/>
            <person name="Hubbard S.S."/>
            <person name="Banfield J.F."/>
        </authorList>
    </citation>
    <scope>NUCLEOTIDE SEQUENCE [LARGE SCALE GENOMIC DNA]</scope>
</reference>
<dbReference type="Proteomes" id="UP000178444">
    <property type="component" value="Unassembled WGS sequence"/>
</dbReference>
<dbReference type="InterPro" id="IPR036013">
    <property type="entry name" value="Band_7/SPFH_dom_sf"/>
</dbReference>
<organism evidence="3 4">
    <name type="scientific">Candidatus Yanofskybacteria bacterium RIFCSPLOWO2_01_FULL_49_17</name>
    <dbReference type="NCBI Taxonomy" id="1802700"/>
    <lineage>
        <taxon>Bacteria</taxon>
        <taxon>Candidatus Yanofskyibacteriota</taxon>
    </lineage>
</organism>
<comment type="caution">
    <text evidence="3">The sequence shown here is derived from an EMBL/GenBank/DDBJ whole genome shotgun (WGS) entry which is preliminary data.</text>
</comment>
<name>A0A1F8GQC7_9BACT</name>
<keyword evidence="1" id="KW-1133">Transmembrane helix</keyword>
<dbReference type="AlphaFoldDB" id="A0A1F8GQC7"/>
<dbReference type="Gene3D" id="3.30.479.30">
    <property type="entry name" value="Band 7 domain"/>
    <property type="match status" value="1"/>
</dbReference>
<evidence type="ECO:0000256" key="1">
    <source>
        <dbReference type="SAM" id="Phobius"/>
    </source>
</evidence>
<evidence type="ECO:0000259" key="2">
    <source>
        <dbReference type="SMART" id="SM00244"/>
    </source>
</evidence>
<dbReference type="InterPro" id="IPR001972">
    <property type="entry name" value="Stomatin_HflK_fam"/>
</dbReference>
<proteinExistence type="predicted"/>
<keyword evidence="1" id="KW-0812">Transmembrane</keyword>
<dbReference type="Pfam" id="PF01145">
    <property type="entry name" value="Band_7"/>
    <property type="match status" value="1"/>
</dbReference>
<dbReference type="GO" id="GO:0008233">
    <property type="term" value="F:peptidase activity"/>
    <property type="evidence" value="ECO:0007669"/>
    <property type="project" value="UniProtKB-KW"/>
</dbReference>
<keyword evidence="3" id="KW-0645">Protease</keyword>
<sequence length="323" mass="35130">MEGVTLGTMVLYGLAGLAGLLLLILFFASWYTVEQQTKAVVERFGRFVRVATPGLNFKIPLVEKVAGRPSLKTQQLDVAVDTITKDKVSTKVIVSVQYYIVPEKVFEAFYKLAEPTKQITSYVFDVVRANVPKQNLDEVFEKKDEIGTAVQEHLAGVMDDYGFGITAALVTDIDPDAEVKKAMNDINAAQRQRVAAQEKGEAEKIIKVKHAEGEAASKALQGQGIADQRKAIIGGLRESIELFKAGVQGVSESDVMQMVLLTQYFDTLKEIGASNHSTTILLPHSPSSVKDLGDQIRNGMIAANQVKDGVDVTDKDGVRVSAS</sequence>
<dbReference type="SMART" id="SM00244">
    <property type="entry name" value="PHB"/>
    <property type="match status" value="1"/>
</dbReference>
<dbReference type="GO" id="GO:0016020">
    <property type="term" value="C:membrane"/>
    <property type="evidence" value="ECO:0007669"/>
    <property type="project" value="InterPro"/>
</dbReference>
<feature type="transmembrane region" description="Helical" evidence="1">
    <location>
        <begin position="12"/>
        <end position="33"/>
    </location>
</feature>
<dbReference type="CDD" id="cd03407">
    <property type="entry name" value="SPFH_like_u4"/>
    <property type="match status" value="1"/>
</dbReference>
<feature type="domain" description="Band 7" evidence="2">
    <location>
        <begin position="28"/>
        <end position="187"/>
    </location>
</feature>